<accession>J0LAZ0</accession>
<evidence type="ECO:0000313" key="1">
    <source>
        <dbReference type="EMBL" id="EJD33593.1"/>
    </source>
</evidence>
<organism evidence="1 2">
    <name type="scientific">Auricularia subglabra (strain TFB-10046 / SS5)</name>
    <name type="common">White-rot fungus</name>
    <name type="synonym">Auricularia delicata (strain TFB10046)</name>
    <dbReference type="NCBI Taxonomy" id="717982"/>
    <lineage>
        <taxon>Eukaryota</taxon>
        <taxon>Fungi</taxon>
        <taxon>Dikarya</taxon>
        <taxon>Basidiomycota</taxon>
        <taxon>Agaricomycotina</taxon>
        <taxon>Agaricomycetes</taxon>
        <taxon>Auriculariales</taxon>
        <taxon>Auriculariaceae</taxon>
        <taxon>Auricularia</taxon>
    </lineage>
</organism>
<sequence>MSFDPQQALPQPAWSYIMYDHFTVQPDLSAAPSNDGAALYRSMMAEMFPAHDNASTQDGATANIANQVYPPAPATARGQYPPRQQNPAVLPATTGAPSNTMSWMDVALWIPDAATMAPNPNWLQPHGPIGVIPSTGKDICNFEAAHLHRVPI</sequence>
<proteinExistence type="predicted"/>
<name>J0LAZ0_AURST</name>
<protein>
    <submittedName>
        <fullName evidence="1">Uncharacterized protein</fullName>
    </submittedName>
</protein>
<dbReference type="AlphaFoldDB" id="J0LAZ0"/>
<gene>
    <name evidence="1" type="ORF">AURDEDRAFT_177327</name>
</gene>
<keyword evidence="2" id="KW-1185">Reference proteome</keyword>
<reference evidence="2" key="1">
    <citation type="journal article" date="2012" name="Science">
        <title>The Paleozoic origin of enzymatic lignin decomposition reconstructed from 31 fungal genomes.</title>
        <authorList>
            <person name="Floudas D."/>
            <person name="Binder M."/>
            <person name="Riley R."/>
            <person name="Barry K."/>
            <person name="Blanchette R.A."/>
            <person name="Henrissat B."/>
            <person name="Martinez A.T."/>
            <person name="Otillar R."/>
            <person name="Spatafora J.W."/>
            <person name="Yadav J.S."/>
            <person name="Aerts A."/>
            <person name="Benoit I."/>
            <person name="Boyd A."/>
            <person name="Carlson A."/>
            <person name="Copeland A."/>
            <person name="Coutinho P.M."/>
            <person name="de Vries R.P."/>
            <person name="Ferreira P."/>
            <person name="Findley K."/>
            <person name="Foster B."/>
            <person name="Gaskell J."/>
            <person name="Glotzer D."/>
            <person name="Gorecki P."/>
            <person name="Heitman J."/>
            <person name="Hesse C."/>
            <person name="Hori C."/>
            <person name="Igarashi K."/>
            <person name="Jurgens J.A."/>
            <person name="Kallen N."/>
            <person name="Kersten P."/>
            <person name="Kohler A."/>
            <person name="Kuees U."/>
            <person name="Kumar T.K.A."/>
            <person name="Kuo A."/>
            <person name="LaButti K."/>
            <person name="Larrondo L.F."/>
            <person name="Lindquist E."/>
            <person name="Ling A."/>
            <person name="Lombard V."/>
            <person name="Lucas S."/>
            <person name="Lundell T."/>
            <person name="Martin R."/>
            <person name="McLaughlin D.J."/>
            <person name="Morgenstern I."/>
            <person name="Morin E."/>
            <person name="Murat C."/>
            <person name="Nagy L.G."/>
            <person name="Nolan M."/>
            <person name="Ohm R.A."/>
            <person name="Patyshakuliyeva A."/>
            <person name="Rokas A."/>
            <person name="Ruiz-Duenas F.J."/>
            <person name="Sabat G."/>
            <person name="Salamov A."/>
            <person name="Samejima M."/>
            <person name="Schmutz J."/>
            <person name="Slot J.C."/>
            <person name="St John F."/>
            <person name="Stenlid J."/>
            <person name="Sun H."/>
            <person name="Sun S."/>
            <person name="Syed K."/>
            <person name="Tsang A."/>
            <person name="Wiebenga A."/>
            <person name="Young D."/>
            <person name="Pisabarro A."/>
            <person name="Eastwood D.C."/>
            <person name="Martin F."/>
            <person name="Cullen D."/>
            <person name="Grigoriev I.V."/>
            <person name="Hibbett D.S."/>
        </authorList>
    </citation>
    <scope>NUCLEOTIDE SEQUENCE [LARGE SCALE GENOMIC DNA]</scope>
    <source>
        <strain evidence="2">TFB10046</strain>
    </source>
</reference>
<dbReference type="Proteomes" id="UP000006514">
    <property type="component" value="Unassembled WGS sequence"/>
</dbReference>
<dbReference type="KEGG" id="adl:AURDEDRAFT_177327"/>
<evidence type="ECO:0000313" key="2">
    <source>
        <dbReference type="Proteomes" id="UP000006514"/>
    </source>
</evidence>
<dbReference type="EMBL" id="JH688160">
    <property type="protein sequence ID" value="EJD33593.1"/>
    <property type="molecule type" value="Genomic_DNA"/>
</dbReference>
<dbReference type="InParanoid" id="J0LAZ0"/>